<feature type="compositionally biased region" description="Polar residues" evidence="1">
    <location>
        <begin position="95"/>
        <end position="112"/>
    </location>
</feature>
<evidence type="ECO:0000313" key="3">
    <source>
        <dbReference type="Proteomes" id="UP000735302"/>
    </source>
</evidence>
<proteinExistence type="predicted"/>
<comment type="caution">
    <text evidence="2">The sequence shown here is derived from an EMBL/GenBank/DDBJ whole genome shotgun (WGS) entry which is preliminary data.</text>
</comment>
<gene>
    <name evidence="2" type="ORF">PoB_005897600</name>
</gene>
<keyword evidence="3" id="KW-1185">Reference proteome</keyword>
<evidence type="ECO:0000313" key="2">
    <source>
        <dbReference type="EMBL" id="GFO32471.1"/>
    </source>
</evidence>
<organism evidence="2 3">
    <name type="scientific">Plakobranchus ocellatus</name>
    <dbReference type="NCBI Taxonomy" id="259542"/>
    <lineage>
        <taxon>Eukaryota</taxon>
        <taxon>Metazoa</taxon>
        <taxon>Spiralia</taxon>
        <taxon>Lophotrochozoa</taxon>
        <taxon>Mollusca</taxon>
        <taxon>Gastropoda</taxon>
        <taxon>Heterobranchia</taxon>
        <taxon>Euthyneura</taxon>
        <taxon>Panpulmonata</taxon>
        <taxon>Sacoglossa</taxon>
        <taxon>Placobranchoidea</taxon>
        <taxon>Plakobranchidae</taxon>
        <taxon>Plakobranchus</taxon>
    </lineage>
</organism>
<feature type="region of interest" description="Disordered" evidence="1">
    <location>
        <begin position="1"/>
        <end position="112"/>
    </location>
</feature>
<protein>
    <submittedName>
        <fullName evidence="2">Uncharacterized protein</fullName>
    </submittedName>
</protein>
<dbReference type="AlphaFoldDB" id="A0AAV4CAZ0"/>
<dbReference type="EMBL" id="BLXT01006630">
    <property type="protein sequence ID" value="GFO32471.1"/>
    <property type="molecule type" value="Genomic_DNA"/>
</dbReference>
<sequence>MSRRTTILRKSLEPSASGRKPKKHSSKRNGSRPQLGEVEEEVEPTHPPSTQGSGHSRKGKGGGPVKFYIDDHDDHHDDEKENLLKRPEIVVDPPSENTSLNGDGDQNSGEKC</sequence>
<accession>A0AAV4CAZ0</accession>
<feature type="compositionally biased region" description="Basic residues" evidence="1">
    <location>
        <begin position="19"/>
        <end position="30"/>
    </location>
</feature>
<reference evidence="2 3" key="1">
    <citation type="journal article" date="2021" name="Elife">
        <title>Chloroplast acquisition without the gene transfer in kleptoplastic sea slugs, Plakobranchus ocellatus.</title>
        <authorList>
            <person name="Maeda T."/>
            <person name="Takahashi S."/>
            <person name="Yoshida T."/>
            <person name="Shimamura S."/>
            <person name="Takaki Y."/>
            <person name="Nagai Y."/>
            <person name="Toyoda A."/>
            <person name="Suzuki Y."/>
            <person name="Arimoto A."/>
            <person name="Ishii H."/>
            <person name="Satoh N."/>
            <person name="Nishiyama T."/>
            <person name="Hasebe M."/>
            <person name="Maruyama T."/>
            <person name="Minagawa J."/>
            <person name="Obokata J."/>
            <person name="Shigenobu S."/>
        </authorList>
    </citation>
    <scope>NUCLEOTIDE SEQUENCE [LARGE SCALE GENOMIC DNA]</scope>
</reference>
<name>A0AAV4CAZ0_9GAST</name>
<feature type="compositionally biased region" description="Basic and acidic residues" evidence="1">
    <location>
        <begin position="68"/>
        <end position="89"/>
    </location>
</feature>
<dbReference type="Proteomes" id="UP000735302">
    <property type="component" value="Unassembled WGS sequence"/>
</dbReference>
<evidence type="ECO:0000256" key="1">
    <source>
        <dbReference type="SAM" id="MobiDB-lite"/>
    </source>
</evidence>